<dbReference type="Pfam" id="PF00353">
    <property type="entry name" value="HemolysinCabind"/>
    <property type="match status" value="2"/>
</dbReference>
<organism evidence="3 4">
    <name type="scientific">Sphingomonas kaistensis</name>
    <dbReference type="NCBI Taxonomy" id="298708"/>
    <lineage>
        <taxon>Bacteria</taxon>
        <taxon>Pseudomonadati</taxon>
        <taxon>Pseudomonadota</taxon>
        <taxon>Alphaproteobacteria</taxon>
        <taxon>Sphingomonadales</taxon>
        <taxon>Sphingomonadaceae</taxon>
        <taxon>Sphingomonas</taxon>
    </lineage>
</organism>
<sequence>MARVILTQAGEDVDVGGDLSVIGTLSGGEVITILRGTVTLDPSFNAGGDTVRLPDDAGFYTVRLVGAAAILTGLGLSVSIPVGSAGLQVSFNDVSRTLLFDSASSRVKLGDQIVTSTSAKVAPAGGFPTLTGTEGPDVISGTEGADVIDGLGGADRINGGPGNDVLRGGAGGDDLDGSFGSDQLYGGPGDDRIYDDEGASAYLDGGTGNDWLSVMNVAGTRFDLIGGDGDDLIEAVVGLVGNAVIDGGAGADRLVLLSLGMPIAATLGSGRDQLVLGEYALDEGQFGVVTVADFQPGAFGDTVEFLRALSTTTLNWDQSGNPFASGHLWLIDREGSAVLQLDRDGTASAHGFRDVIIFSGVSAASFTRENMEGFDPRPAAQQGHASDIAIEAPHPSMIALEIQAFA</sequence>
<proteinExistence type="predicted"/>
<name>A0A7X5Y6W1_9SPHN</name>
<dbReference type="SUPFAM" id="SSF51120">
    <property type="entry name" value="beta-Roll"/>
    <property type="match status" value="2"/>
</dbReference>
<dbReference type="PANTHER" id="PTHR38340:SF1">
    <property type="entry name" value="S-LAYER PROTEIN"/>
    <property type="match status" value="1"/>
</dbReference>
<dbReference type="AlphaFoldDB" id="A0A7X5Y6W1"/>
<dbReference type="Proteomes" id="UP000558192">
    <property type="component" value="Unassembled WGS sequence"/>
</dbReference>
<evidence type="ECO:0000313" key="3">
    <source>
        <dbReference type="EMBL" id="NJC04990.1"/>
    </source>
</evidence>
<dbReference type="RefSeq" id="WP_168067745.1">
    <property type="nucleotide sequence ID" value="NZ_JAATJC010000001.1"/>
</dbReference>
<dbReference type="InterPro" id="IPR001343">
    <property type="entry name" value="Hemolysn_Ca-bd"/>
</dbReference>
<dbReference type="InterPro" id="IPR050557">
    <property type="entry name" value="RTX_toxin/Mannuronan_C5-epim"/>
</dbReference>
<dbReference type="PANTHER" id="PTHR38340">
    <property type="entry name" value="S-LAYER PROTEIN"/>
    <property type="match status" value="1"/>
</dbReference>
<protein>
    <submittedName>
        <fullName evidence="3">Ca2+-binding RTX toxin-like protein</fullName>
    </submittedName>
</protein>
<keyword evidence="2" id="KW-0964">Secreted</keyword>
<keyword evidence="4" id="KW-1185">Reference proteome</keyword>
<evidence type="ECO:0000256" key="1">
    <source>
        <dbReference type="ARBA" id="ARBA00004613"/>
    </source>
</evidence>
<dbReference type="InterPro" id="IPR018511">
    <property type="entry name" value="Hemolysin-typ_Ca-bd_CS"/>
</dbReference>
<dbReference type="EMBL" id="JAATJC010000001">
    <property type="protein sequence ID" value="NJC04990.1"/>
    <property type="molecule type" value="Genomic_DNA"/>
</dbReference>
<evidence type="ECO:0000256" key="2">
    <source>
        <dbReference type="ARBA" id="ARBA00022525"/>
    </source>
</evidence>
<gene>
    <name evidence="3" type="ORF">GGQ97_000783</name>
</gene>
<dbReference type="GO" id="GO:0005576">
    <property type="term" value="C:extracellular region"/>
    <property type="evidence" value="ECO:0007669"/>
    <property type="project" value="UniProtKB-SubCell"/>
</dbReference>
<comment type="caution">
    <text evidence="3">The sequence shown here is derived from an EMBL/GenBank/DDBJ whole genome shotgun (WGS) entry which is preliminary data.</text>
</comment>
<comment type="subcellular location">
    <subcellularLocation>
        <location evidence="1">Secreted</location>
    </subcellularLocation>
</comment>
<dbReference type="Gene3D" id="2.150.10.10">
    <property type="entry name" value="Serralysin-like metalloprotease, C-terminal"/>
    <property type="match status" value="2"/>
</dbReference>
<dbReference type="PRINTS" id="PR00313">
    <property type="entry name" value="CABNDNGRPT"/>
</dbReference>
<accession>A0A7X5Y6W1</accession>
<dbReference type="GO" id="GO:0005509">
    <property type="term" value="F:calcium ion binding"/>
    <property type="evidence" value="ECO:0007669"/>
    <property type="project" value="InterPro"/>
</dbReference>
<dbReference type="PROSITE" id="PS00330">
    <property type="entry name" value="HEMOLYSIN_CALCIUM"/>
    <property type="match status" value="2"/>
</dbReference>
<dbReference type="InterPro" id="IPR011049">
    <property type="entry name" value="Serralysin-like_metalloprot_C"/>
</dbReference>
<evidence type="ECO:0000313" key="4">
    <source>
        <dbReference type="Proteomes" id="UP000558192"/>
    </source>
</evidence>
<reference evidence="3 4" key="1">
    <citation type="submission" date="2020-03" db="EMBL/GenBank/DDBJ databases">
        <title>Genomic Encyclopedia of Type Strains, Phase IV (KMG-IV): sequencing the most valuable type-strain genomes for metagenomic binning, comparative biology and taxonomic classification.</title>
        <authorList>
            <person name="Goeker M."/>
        </authorList>
    </citation>
    <scope>NUCLEOTIDE SEQUENCE [LARGE SCALE GENOMIC DNA]</scope>
    <source>
        <strain evidence="3 4">DSM 16846</strain>
    </source>
</reference>